<dbReference type="InterPro" id="IPR050515">
    <property type="entry name" value="Beta-lactam/transpept"/>
</dbReference>
<dbReference type="SUPFAM" id="SSF56519">
    <property type="entry name" value="Penicillin binding protein dimerisation domain"/>
    <property type="match status" value="1"/>
</dbReference>
<keyword evidence="4" id="KW-1003">Cell membrane</keyword>
<evidence type="ECO:0000256" key="10">
    <source>
        <dbReference type="ARBA" id="ARBA00023316"/>
    </source>
</evidence>
<name>A0A8I1A1Q2_THEIN</name>
<evidence type="ECO:0000259" key="12">
    <source>
        <dbReference type="Pfam" id="PF00905"/>
    </source>
</evidence>
<dbReference type="InterPro" id="IPR012338">
    <property type="entry name" value="Beta-lactam/transpept-like"/>
</dbReference>
<evidence type="ECO:0000259" key="13">
    <source>
        <dbReference type="Pfam" id="PF03717"/>
    </source>
</evidence>
<dbReference type="EMBL" id="JAECVW010000001">
    <property type="protein sequence ID" value="MBH8593882.1"/>
    <property type="molecule type" value="Genomic_DNA"/>
</dbReference>
<organism evidence="14 15">
    <name type="scientific">Thermoactinomyces intermedius</name>
    <dbReference type="NCBI Taxonomy" id="2024"/>
    <lineage>
        <taxon>Bacteria</taxon>
        <taxon>Bacillati</taxon>
        <taxon>Bacillota</taxon>
        <taxon>Bacilli</taxon>
        <taxon>Bacillales</taxon>
        <taxon>Thermoactinomycetaceae</taxon>
        <taxon>Thermoactinomyces</taxon>
    </lineage>
</organism>
<proteinExistence type="inferred from homology"/>
<keyword evidence="7" id="KW-0573">Peptidoglycan synthesis</keyword>
<protein>
    <submittedName>
        <fullName evidence="14">Penicillin-binding protein</fullName>
    </submittedName>
</protein>
<dbReference type="GO" id="GO:0071555">
    <property type="term" value="P:cell wall organization"/>
    <property type="evidence" value="ECO:0007669"/>
    <property type="project" value="UniProtKB-KW"/>
</dbReference>
<keyword evidence="10" id="KW-0961">Cell wall biogenesis/degradation</keyword>
<evidence type="ECO:0000256" key="8">
    <source>
        <dbReference type="ARBA" id="ARBA00022989"/>
    </source>
</evidence>
<evidence type="ECO:0000256" key="9">
    <source>
        <dbReference type="ARBA" id="ARBA00023136"/>
    </source>
</evidence>
<accession>A0A8I1A1Q2</accession>
<dbReference type="InterPro" id="IPR005311">
    <property type="entry name" value="PBP_dimer"/>
</dbReference>
<evidence type="ECO:0000256" key="2">
    <source>
        <dbReference type="ARBA" id="ARBA00004236"/>
    </source>
</evidence>
<dbReference type="InterPro" id="IPR036138">
    <property type="entry name" value="PBP_dimer_sf"/>
</dbReference>
<evidence type="ECO:0000313" key="14">
    <source>
        <dbReference type="EMBL" id="MBH8593882.1"/>
    </source>
</evidence>
<dbReference type="AlphaFoldDB" id="A0A8I1A1Q2"/>
<dbReference type="GO" id="GO:0071972">
    <property type="term" value="F:peptidoglycan L,D-transpeptidase activity"/>
    <property type="evidence" value="ECO:0007669"/>
    <property type="project" value="TreeGrafter"/>
</dbReference>
<dbReference type="GO" id="GO:0005886">
    <property type="term" value="C:plasma membrane"/>
    <property type="evidence" value="ECO:0007669"/>
    <property type="project" value="UniProtKB-SubCell"/>
</dbReference>
<feature type="transmembrane region" description="Helical" evidence="11">
    <location>
        <begin position="20"/>
        <end position="38"/>
    </location>
</feature>
<dbReference type="Pfam" id="PF00905">
    <property type="entry name" value="Transpeptidase"/>
    <property type="match status" value="1"/>
</dbReference>
<evidence type="ECO:0000313" key="15">
    <source>
        <dbReference type="Proteomes" id="UP000633619"/>
    </source>
</evidence>
<keyword evidence="6" id="KW-0133">Cell shape</keyword>
<dbReference type="InterPro" id="IPR001460">
    <property type="entry name" value="PCN-bd_Tpept"/>
</dbReference>
<feature type="domain" description="Penicillin-binding protein transpeptidase" evidence="12">
    <location>
        <begin position="302"/>
        <end position="647"/>
    </location>
</feature>
<evidence type="ECO:0000256" key="4">
    <source>
        <dbReference type="ARBA" id="ARBA00022475"/>
    </source>
</evidence>
<comment type="caution">
    <text evidence="14">The sequence shown here is derived from an EMBL/GenBank/DDBJ whole genome shotgun (WGS) entry which is preliminary data.</text>
</comment>
<dbReference type="PANTHER" id="PTHR30627:SF2">
    <property type="entry name" value="PEPTIDOGLYCAN D,D-TRANSPEPTIDASE MRDA"/>
    <property type="match status" value="1"/>
</dbReference>
<evidence type="ECO:0000256" key="1">
    <source>
        <dbReference type="ARBA" id="ARBA00004167"/>
    </source>
</evidence>
<reference evidence="14 15" key="1">
    <citation type="submission" date="2020-12" db="EMBL/GenBank/DDBJ databases">
        <title>WGS of Thermoactinomyces spp.</title>
        <authorList>
            <person name="Cheng K."/>
        </authorList>
    </citation>
    <scope>NUCLEOTIDE SEQUENCE [LARGE SCALE GENOMIC DNA]</scope>
    <source>
        <strain evidence="15">CICC 10671\DSM 43846</strain>
    </source>
</reference>
<comment type="similarity">
    <text evidence="3">Belongs to the transpeptidase family.</text>
</comment>
<dbReference type="PANTHER" id="PTHR30627">
    <property type="entry name" value="PEPTIDOGLYCAN D,D-TRANSPEPTIDASE"/>
    <property type="match status" value="1"/>
</dbReference>
<feature type="domain" description="Penicillin-binding protein dimerisation" evidence="13">
    <location>
        <begin position="61"/>
        <end position="251"/>
    </location>
</feature>
<dbReference type="GO" id="GO:0008658">
    <property type="term" value="F:penicillin binding"/>
    <property type="evidence" value="ECO:0007669"/>
    <property type="project" value="InterPro"/>
</dbReference>
<keyword evidence="9 11" id="KW-0472">Membrane</keyword>
<dbReference type="RefSeq" id="WP_181731058.1">
    <property type="nucleotide sequence ID" value="NZ_JACEIR010000001.1"/>
</dbReference>
<evidence type="ECO:0000256" key="7">
    <source>
        <dbReference type="ARBA" id="ARBA00022984"/>
    </source>
</evidence>
<dbReference type="Proteomes" id="UP000633619">
    <property type="component" value="Unassembled WGS sequence"/>
</dbReference>
<comment type="subcellular location">
    <subcellularLocation>
        <location evidence="2">Cell membrane</location>
    </subcellularLocation>
    <subcellularLocation>
        <location evidence="1">Membrane</location>
        <topology evidence="1">Single-pass membrane protein</topology>
    </subcellularLocation>
</comment>
<gene>
    <name evidence="14" type="ORF">I8U20_00895</name>
</gene>
<dbReference type="Gene3D" id="3.40.710.10">
    <property type="entry name" value="DD-peptidase/beta-lactamase superfamily"/>
    <property type="match status" value="1"/>
</dbReference>
<evidence type="ECO:0000256" key="5">
    <source>
        <dbReference type="ARBA" id="ARBA00022692"/>
    </source>
</evidence>
<dbReference type="Gene3D" id="3.90.1310.10">
    <property type="entry name" value="Penicillin-binding protein 2a (Domain 2)"/>
    <property type="match status" value="1"/>
</dbReference>
<dbReference type="SUPFAM" id="SSF56601">
    <property type="entry name" value="beta-lactamase/transpeptidase-like"/>
    <property type="match status" value="1"/>
</dbReference>
<dbReference type="GO" id="GO:0009252">
    <property type="term" value="P:peptidoglycan biosynthetic process"/>
    <property type="evidence" value="ECO:0007669"/>
    <property type="project" value="UniProtKB-KW"/>
</dbReference>
<evidence type="ECO:0000256" key="3">
    <source>
        <dbReference type="ARBA" id="ARBA00007171"/>
    </source>
</evidence>
<keyword evidence="8 11" id="KW-1133">Transmembrane helix</keyword>
<evidence type="ECO:0000256" key="6">
    <source>
        <dbReference type="ARBA" id="ARBA00022960"/>
    </source>
</evidence>
<keyword evidence="15" id="KW-1185">Reference proteome</keyword>
<dbReference type="Pfam" id="PF03717">
    <property type="entry name" value="PBP_dimer"/>
    <property type="match status" value="1"/>
</dbReference>
<sequence>MKKSKQKTGGAGLVTQRLHILWFIVVLLFVAVILRLGWIQLGSGEKYQLLAEENNFKKIPIVASRGLIFDRNGTELVGNQSLFAAMYIEPDISKEQKLQTAKNLANTLGMTVSEVLDAMDVGLDEKGNTVMRKQPPYYPKSIKDQLSEKEIVKISENPDLFPGVNIFSQPLRKYRTDTFAVQTIGYVRPFAGAKSSLSRYKDAAEKKDQGGYLDWEQVGIDGLEYTYQDELRGKNGYRLVRVNSRGKLVEVLKEVHPKSGNHLYLTLDEKMQLDAETFIEQHLRHLRTTSGKDRAPYAKNAYAVAMEVKTGKIRAMVSYPDYDPGIWNQKVSQKDYQNLSYVMRNGTITEAPYDARGAADPEKEMQKHPLSVLPSGSTFKPLMVWMGLEKGLISPNTHWSDPGKYYYAKATPPVRNSGGHNYGTLTPEKALQKSSNTFMAWLGTRWYWKEKSEAVREFRELTHRFGLGVKTGVPLKGEQDGSEDYLVTAEKFSGLGAMALSSFGQAQRYTTMQLAQYAATLANKGKRMKPQLVEKVVNPHTRETKEIKPEVLNQTDIKPEHWQTVVNGMVKVTKSGGTASGLFGHLPFDVAAKTGTSEQDIPGRGRVENSVFIAFAPADDPEIAVAVVVPEGGYGAVAAGPIAERLITSYYEQFMAK</sequence>
<keyword evidence="5 11" id="KW-0812">Transmembrane</keyword>
<dbReference type="GO" id="GO:0008360">
    <property type="term" value="P:regulation of cell shape"/>
    <property type="evidence" value="ECO:0007669"/>
    <property type="project" value="UniProtKB-KW"/>
</dbReference>
<evidence type="ECO:0000256" key="11">
    <source>
        <dbReference type="SAM" id="Phobius"/>
    </source>
</evidence>